<dbReference type="Proteomes" id="UP000198972">
    <property type="component" value="Unassembled WGS sequence"/>
</dbReference>
<keyword evidence="3" id="KW-1185">Reference proteome</keyword>
<evidence type="ECO:0000256" key="1">
    <source>
        <dbReference type="SAM" id="Phobius"/>
    </source>
</evidence>
<protein>
    <submittedName>
        <fullName evidence="2">Uncharacterized protein</fullName>
    </submittedName>
</protein>
<proteinExistence type="predicted"/>
<evidence type="ECO:0000313" key="3">
    <source>
        <dbReference type="Proteomes" id="UP000198972"/>
    </source>
</evidence>
<gene>
    <name evidence="2" type="ORF">SAMN04488542_13043</name>
</gene>
<feature type="transmembrane region" description="Helical" evidence="1">
    <location>
        <begin position="12"/>
        <end position="34"/>
    </location>
</feature>
<name>A0A1G7SIE2_9BACL</name>
<keyword evidence="1" id="KW-0472">Membrane</keyword>
<organism evidence="2 3">
    <name type="scientific">Fontibacillus panacisegetis</name>
    <dbReference type="NCBI Taxonomy" id="670482"/>
    <lineage>
        <taxon>Bacteria</taxon>
        <taxon>Bacillati</taxon>
        <taxon>Bacillota</taxon>
        <taxon>Bacilli</taxon>
        <taxon>Bacillales</taxon>
        <taxon>Paenibacillaceae</taxon>
        <taxon>Fontibacillus</taxon>
    </lineage>
</organism>
<dbReference type="EMBL" id="FNBG01000030">
    <property type="protein sequence ID" value="SDG22741.1"/>
    <property type="molecule type" value="Genomic_DNA"/>
</dbReference>
<keyword evidence="1" id="KW-1133">Transmembrane helix</keyword>
<accession>A0A1G7SIE2</accession>
<keyword evidence="1" id="KW-0812">Transmembrane</keyword>
<dbReference type="AlphaFoldDB" id="A0A1G7SIE2"/>
<dbReference type="STRING" id="670482.SAMN04488542_13043"/>
<sequence length="49" mass="5548">MLKTYTSWFVPISIAVTIIFAIMTFALSVVTLIIRAKVNKKYDRGKLNA</sequence>
<evidence type="ECO:0000313" key="2">
    <source>
        <dbReference type="EMBL" id="SDG22741.1"/>
    </source>
</evidence>
<reference evidence="2 3" key="1">
    <citation type="submission" date="2016-10" db="EMBL/GenBank/DDBJ databases">
        <authorList>
            <person name="de Groot N.N."/>
        </authorList>
    </citation>
    <scope>NUCLEOTIDE SEQUENCE [LARGE SCALE GENOMIC DNA]</scope>
    <source>
        <strain evidence="2 3">DSM 28129</strain>
    </source>
</reference>